<reference evidence="2" key="1">
    <citation type="submission" date="2019-06" db="EMBL/GenBank/DDBJ databases">
        <authorList>
            <person name="Zheng W."/>
        </authorList>
    </citation>
    <scope>NUCLEOTIDE SEQUENCE</scope>
    <source>
        <strain evidence="2">QDHG01</strain>
    </source>
</reference>
<gene>
    <name evidence="2" type="ORF">FGO68_gene86</name>
</gene>
<dbReference type="EMBL" id="RRYP01016164">
    <property type="protein sequence ID" value="TNV75191.1"/>
    <property type="molecule type" value="Genomic_DNA"/>
</dbReference>
<comment type="caution">
    <text evidence="2">The sequence shown here is derived from an EMBL/GenBank/DDBJ whole genome shotgun (WGS) entry which is preliminary data.</text>
</comment>
<organism evidence="2 3">
    <name type="scientific">Halteria grandinella</name>
    <dbReference type="NCBI Taxonomy" id="5974"/>
    <lineage>
        <taxon>Eukaryota</taxon>
        <taxon>Sar</taxon>
        <taxon>Alveolata</taxon>
        <taxon>Ciliophora</taxon>
        <taxon>Intramacronucleata</taxon>
        <taxon>Spirotrichea</taxon>
        <taxon>Stichotrichia</taxon>
        <taxon>Sporadotrichida</taxon>
        <taxon>Halteriidae</taxon>
        <taxon>Halteria</taxon>
    </lineage>
</organism>
<accession>A0A8J8NIK0</accession>
<proteinExistence type="predicted"/>
<sequence length="114" mass="12536">MKSILLSIGALLGIVVCGTSGNIPQTQATAFDLCNQDCADLGSGMMGLGYSTAYTEEYVSKCNSDCGQPEIQVKYWYDCDAECSPKILDNCKVKAVDWDYCKYHRDQCADMCPF</sequence>
<feature type="chain" id="PRO_5035283379" evidence="1">
    <location>
        <begin position="22"/>
        <end position="114"/>
    </location>
</feature>
<keyword evidence="3" id="KW-1185">Reference proteome</keyword>
<name>A0A8J8NIK0_HALGN</name>
<evidence type="ECO:0000256" key="1">
    <source>
        <dbReference type="SAM" id="SignalP"/>
    </source>
</evidence>
<feature type="signal peptide" evidence="1">
    <location>
        <begin position="1"/>
        <end position="21"/>
    </location>
</feature>
<dbReference type="AlphaFoldDB" id="A0A8J8NIK0"/>
<evidence type="ECO:0000313" key="3">
    <source>
        <dbReference type="Proteomes" id="UP000785679"/>
    </source>
</evidence>
<evidence type="ECO:0000313" key="2">
    <source>
        <dbReference type="EMBL" id="TNV75191.1"/>
    </source>
</evidence>
<dbReference type="Proteomes" id="UP000785679">
    <property type="component" value="Unassembled WGS sequence"/>
</dbReference>
<protein>
    <submittedName>
        <fullName evidence="2">Uncharacterized protein</fullName>
    </submittedName>
</protein>
<keyword evidence="1" id="KW-0732">Signal</keyword>